<comment type="caution">
    <text evidence="7">The sequence shown here is derived from an EMBL/GenBank/DDBJ whole genome shotgun (WGS) entry which is preliminary data.</text>
</comment>
<dbReference type="AlphaFoldDB" id="A0AA88SHV4"/>
<evidence type="ECO:0000256" key="5">
    <source>
        <dbReference type="SAM" id="SignalP"/>
    </source>
</evidence>
<protein>
    <recommendedName>
        <fullName evidence="6">Ig-like domain-containing protein</fullName>
    </recommendedName>
</protein>
<name>A0AA88SHV4_TACVA</name>
<dbReference type="Gene3D" id="2.60.40.10">
    <property type="entry name" value="Immunoglobulins"/>
    <property type="match status" value="2"/>
</dbReference>
<dbReference type="PROSITE" id="PS50835">
    <property type="entry name" value="IG_LIKE"/>
    <property type="match status" value="1"/>
</dbReference>
<dbReference type="SUPFAM" id="SSF48726">
    <property type="entry name" value="Immunoglobulin"/>
    <property type="match status" value="1"/>
</dbReference>
<dbReference type="InterPro" id="IPR052598">
    <property type="entry name" value="IgSF_CEA-related"/>
</dbReference>
<reference evidence="7" key="1">
    <citation type="submission" date="2023-08" db="EMBL/GenBank/DDBJ databases">
        <title>Pelteobagrus vachellii genome.</title>
        <authorList>
            <person name="Liu H."/>
        </authorList>
    </citation>
    <scope>NUCLEOTIDE SEQUENCE</scope>
    <source>
        <strain evidence="7">PRFRI_2022a</strain>
        <tissue evidence="7">Muscle</tissue>
    </source>
</reference>
<dbReference type="PANTHER" id="PTHR44337:SF20">
    <property type="entry name" value="CARCINOEMBRYONIC ANTIGEN-RELATED CELL ADHESION MOLECULE 5-RELATED"/>
    <property type="match status" value="1"/>
</dbReference>
<keyword evidence="8" id="KW-1185">Reference proteome</keyword>
<evidence type="ECO:0000256" key="1">
    <source>
        <dbReference type="ARBA" id="ARBA00022729"/>
    </source>
</evidence>
<dbReference type="EMBL" id="JAVHJS010000016">
    <property type="protein sequence ID" value="KAK2832475.1"/>
    <property type="molecule type" value="Genomic_DNA"/>
</dbReference>
<feature type="chain" id="PRO_5041681310" description="Ig-like domain-containing protein" evidence="5">
    <location>
        <begin position="22"/>
        <end position="209"/>
    </location>
</feature>
<organism evidence="7 8">
    <name type="scientific">Tachysurus vachellii</name>
    <name type="common">Darkbarbel catfish</name>
    <name type="synonym">Pelteobagrus vachellii</name>
    <dbReference type="NCBI Taxonomy" id="175792"/>
    <lineage>
        <taxon>Eukaryota</taxon>
        <taxon>Metazoa</taxon>
        <taxon>Chordata</taxon>
        <taxon>Craniata</taxon>
        <taxon>Vertebrata</taxon>
        <taxon>Euteleostomi</taxon>
        <taxon>Actinopterygii</taxon>
        <taxon>Neopterygii</taxon>
        <taxon>Teleostei</taxon>
        <taxon>Ostariophysi</taxon>
        <taxon>Siluriformes</taxon>
        <taxon>Bagridae</taxon>
        <taxon>Tachysurus</taxon>
    </lineage>
</organism>
<evidence type="ECO:0000256" key="3">
    <source>
        <dbReference type="ARBA" id="ARBA00023180"/>
    </source>
</evidence>
<dbReference type="InterPro" id="IPR036179">
    <property type="entry name" value="Ig-like_dom_sf"/>
</dbReference>
<evidence type="ECO:0000256" key="4">
    <source>
        <dbReference type="ARBA" id="ARBA00023319"/>
    </source>
</evidence>
<sequence>MAYKLIPLCLLLHLLHFTAHGVDLAEKDSSNPQLNVNEPSGPQSVIIFGPNAVTVGVPCSYICSADCSPSCNYTMGVDDQTGVGNEVQFTLSQWVKSKKLTCTATNTVTGKSATTRKTLRILEGPVNVIISGPQTLTLGVDQRFLCSATCIPSCTYTWVVDGDPVSGSGDEVVIKAPLDATSGTIICKATNSVSGLFVTAVRKLNVTSK</sequence>
<gene>
    <name evidence="7" type="ORF">Q7C36_015937</name>
</gene>
<proteinExistence type="predicted"/>
<keyword evidence="1 5" id="KW-0732">Signal</keyword>
<accession>A0AA88SHV4</accession>
<dbReference type="InterPro" id="IPR013783">
    <property type="entry name" value="Ig-like_fold"/>
</dbReference>
<feature type="domain" description="Ig-like" evidence="6">
    <location>
        <begin position="125"/>
        <end position="205"/>
    </location>
</feature>
<keyword evidence="2" id="KW-1015">Disulfide bond</keyword>
<dbReference type="InterPro" id="IPR007110">
    <property type="entry name" value="Ig-like_dom"/>
</dbReference>
<evidence type="ECO:0000313" key="7">
    <source>
        <dbReference type="EMBL" id="KAK2832475.1"/>
    </source>
</evidence>
<evidence type="ECO:0000313" key="8">
    <source>
        <dbReference type="Proteomes" id="UP001187315"/>
    </source>
</evidence>
<dbReference type="Proteomes" id="UP001187315">
    <property type="component" value="Unassembled WGS sequence"/>
</dbReference>
<keyword evidence="4" id="KW-0393">Immunoglobulin domain</keyword>
<evidence type="ECO:0000259" key="6">
    <source>
        <dbReference type="PROSITE" id="PS50835"/>
    </source>
</evidence>
<feature type="signal peptide" evidence="5">
    <location>
        <begin position="1"/>
        <end position="21"/>
    </location>
</feature>
<evidence type="ECO:0000256" key="2">
    <source>
        <dbReference type="ARBA" id="ARBA00023157"/>
    </source>
</evidence>
<dbReference type="PANTHER" id="PTHR44337">
    <property type="entry name" value="CARCINOEMBRYONIC ANTIGEN-RELATED CELL ADHESION MOLECULE 8"/>
    <property type="match status" value="1"/>
</dbReference>
<keyword evidence="3" id="KW-0325">Glycoprotein</keyword>